<proteinExistence type="predicted"/>
<dbReference type="RefSeq" id="WP_169749016.1">
    <property type="nucleotide sequence ID" value="NZ_CP007142.1"/>
</dbReference>
<dbReference type="Pfam" id="PF01864">
    <property type="entry name" value="CarS-like"/>
    <property type="match status" value="1"/>
</dbReference>
<dbReference type="HOGENOM" id="CLU_095343_1_0_6"/>
<evidence type="ECO:0000313" key="3">
    <source>
        <dbReference type="Proteomes" id="UP000032266"/>
    </source>
</evidence>
<dbReference type="PANTHER" id="PTHR39650">
    <property type="entry name" value="CDP-ARCHAEOL SYNTHASE"/>
    <property type="match status" value="1"/>
</dbReference>
<feature type="transmembrane region" description="Helical" evidence="1">
    <location>
        <begin position="150"/>
        <end position="172"/>
    </location>
</feature>
<sequence>MSEVIITALWLMVPLILSGSFHMLVVRKNWLSSWAIPIHVRAFGRNKTWRGVVVMILGTIPGTVLLNLAAPLAGNLILVDITQVHPLLLGALLGLGYVIAELPNSYLKRRLNIPPGQQASRHAFWFTLLDQADSAIGCALVYAILTDIPIAVFMWIILLGPLVHLIANVALYSAGLRKHPF</sequence>
<keyword evidence="3" id="KW-1185">Reference proteome</keyword>
<feature type="transmembrane region" description="Helical" evidence="1">
    <location>
        <begin position="6"/>
        <end position="27"/>
    </location>
</feature>
<reference evidence="2 3" key="1">
    <citation type="submission" date="2014-01" db="EMBL/GenBank/DDBJ databases">
        <title>Full genme sequencing of cellulolytic bacterium Gynuella sunshinyii YC6258T gen. nov., sp. nov.</title>
        <authorList>
            <person name="Khan H."/>
            <person name="Chung E.J."/>
            <person name="Chung Y.R."/>
        </authorList>
    </citation>
    <scope>NUCLEOTIDE SEQUENCE [LARGE SCALE GENOMIC DNA]</scope>
    <source>
        <strain evidence="2 3">YC6258</strain>
    </source>
</reference>
<evidence type="ECO:0000256" key="1">
    <source>
        <dbReference type="SAM" id="Phobius"/>
    </source>
</evidence>
<dbReference type="AlphaFoldDB" id="A0A0C5VRB1"/>
<dbReference type="Proteomes" id="UP000032266">
    <property type="component" value="Chromosome"/>
</dbReference>
<dbReference type="KEGG" id="gsn:YC6258_05152"/>
<evidence type="ECO:0000313" key="2">
    <source>
        <dbReference type="EMBL" id="AJQ97182.1"/>
    </source>
</evidence>
<evidence type="ECO:0008006" key="4">
    <source>
        <dbReference type="Google" id="ProtNLM"/>
    </source>
</evidence>
<gene>
    <name evidence="2" type="ORF">YC6258_05152</name>
</gene>
<dbReference type="PANTHER" id="PTHR39650:SF1">
    <property type="entry name" value="CDP-ARCHAEOL SYNTHASE"/>
    <property type="match status" value="1"/>
</dbReference>
<protein>
    <recommendedName>
        <fullName evidence="4">CDP-archaeol synthase</fullName>
    </recommendedName>
</protein>
<dbReference type="STRING" id="1445510.YC6258_05152"/>
<feature type="transmembrane region" description="Helical" evidence="1">
    <location>
        <begin position="84"/>
        <end position="102"/>
    </location>
</feature>
<keyword evidence="1" id="KW-1133">Transmembrane helix</keyword>
<keyword evidence="1" id="KW-0472">Membrane</keyword>
<accession>A0A0C5VRB1</accession>
<feature type="transmembrane region" description="Helical" evidence="1">
    <location>
        <begin position="123"/>
        <end position="144"/>
    </location>
</feature>
<dbReference type="EMBL" id="CP007142">
    <property type="protein sequence ID" value="AJQ97182.1"/>
    <property type="molecule type" value="Genomic_DNA"/>
</dbReference>
<name>A0A0C5VRB1_9GAMM</name>
<organism evidence="2 3">
    <name type="scientific">Gynuella sunshinyii YC6258</name>
    <dbReference type="NCBI Taxonomy" id="1445510"/>
    <lineage>
        <taxon>Bacteria</taxon>
        <taxon>Pseudomonadati</taxon>
        <taxon>Pseudomonadota</taxon>
        <taxon>Gammaproteobacteria</taxon>
        <taxon>Oceanospirillales</taxon>
        <taxon>Saccharospirillaceae</taxon>
        <taxon>Gynuella</taxon>
    </lineage>
</organism>
<feature type="transmembrane region" description="Helical" evidence="1">
    <location>
        <begin position="48"/>
        <end position="72"/>
    </location>
</feature>
<dbReference type="InterPro" id="IPR032690">
    <property type="entry name" value="CarS"/>
</dbReference>
<keyword evidence="1" id="KW-0812">Transmembrane</keyword>